<proteinExistence type="predicted"/>
<dbReference type="Proteomes" id="UP000002730">
    <property type="component" value="Chromosome"/>
</dbReference>
<keyword evidence="1" id="KW-1133">Transmembrane helix</keyword>
<organism evidence="2 3">
    <name type="scientific">Clostridium cellulovorans (strain ATCC 35296 / DSM 3052 / OCM 3 / 743B)</name>
    <dbReference type="NCBI Taxonomy" id="573061"/>
    <lineage>
        <taxon>Bacteria</taxon>
        <taxon>Bacillati</taxon>
        <taxon>Bacillota</taxon>
        <taxon>Clostridia</taxon>
        <taxon>Eubacteriales</taxon>
        <taxon>Clostridiaceae</taxon>
        <taxon>Clostridium</taxon>
    </lineage>
</organism>
<sequence length="244" mass="28015">MDNKNSGEVLPNSGLSGGYITTFCVILGRYFFMCVSIYTVNTDYIEFLRSVDSRVLENEKNFGNLRKYVGVLFKINNYDYFVPLSSPKPSDYVYMDGFKTIRHSVVPIYRIIETSEDKINFLGKLKFSSMIPAPPSQLTLLDITSLTEDYKTLIFNQIRHIRKKLTVLQNRHAKVIYNQKKANYANINYLNDTVDFKKLEQAMELFIKKDIITDKKLSLTETAAASADMNENNGQSSQSFNPQD</sequence>
<dbReference type="KEGG" id="ccb:Clocel_3820"/>
<reference evidence="2 3" key="1">
    <citation type="submission" date="2010-08" db="EMBL/GenBank/DDBJ databases">
        <title>Complete sequence of Clostridium cellulovorans 743B.</title>
        <authorList>
            <consortium name="US DOE Joint Genome Institute"/>
            <person name="Lucas S."/>
            <person name="Copeland A."/>
            <person name="Lapidus A."/>
            <person name="Cheng J.-F."/>
            <person name="Bruce D."/>
            <person name="Goodwin L."/>
            <person name="Pitluck S."/>
            <person name="Chertkov O."/>
            <person name="Detter J.C."/>
            <person name="Han C."/>
            <person name="Tapia R."/>
            <person name="Land M."/>
            <person name="Hauser L."/>
            <person name="Chang Y.-J."/>
            <person name="Jeffries C."/>
            <person name="Kyrpides N."/>
            <person name="Ivanova N."/>
            <person name="Mikhailova N."/>
            <person name="Hemme C.L."/>
            <person name="Woyke T."/>
        </authorList>
    </citation>
    <scope>NUCLEOTIDE SEQUENCE [LARGE SCALE GENOMIC DNA]</scope>
    <source>
        <strain evidence="3">ATCC 35296 / DSM 3052 / OCM 3 / 743B</strain>
    </source>
</reference>
<keyword evidence="1" id="KW-0812">Transmembrane</keyword>
<dbReference type="STRING" id="573061.Clocel_3820"/>
<dbReference type="InterPro" id="IPR025911">
    <property type="entry name" value="ToxN/AbiQ_toxin"/>
</dbReference>
<keyword evidence="3" id="KW-1185">Reference proteome</keyword>
<dbReference type="AlphaFoldDB" id="D9SKR8"/>
<name>D9SKR8_CLOC7</name>
<evidence type="ECO:0000313" key="2">
    <source>
        <dbReference type="EMBL" id="ADL53490.1"/>
    </source>
</evidence>
<protein>
    <submittedName>
        <fullName evidence="2">Uncharacterized protein</fullName>
    </submittedName>
</protein>
<feature type="transmembrane region" description="Helical" evidence="1">
    <location>
        <begin position="20"/>
        <end position="40"/>
    </location>
</feature>
<dbReference type="HOGENOM" id="CLU_099358_3_0_9"/>
<keyword evidence="1" id="KW-0472">Membrane</keyword>
<dbReference type="Gene3D" id="3.10.129.130">
    <property type="match status" value="1"/>
</dbReference>
<dbReference type="InterPro" id="IPR053735">
    <property type="entry name" value="Type_III_TA_endoRNase"/>
</dbReference>
<evidence type="ECO:0000313" key="3">
    <source>
        <dbReference type="Proteomes" id="UP000002730"/>
    </source>
</evidence>
<dbReference type="GO" id="GO:0003723">
    <property type="term" value="F:RNA binding"/>
    <property type="evidence" value="ECO:0007669"/>
    <property type="project" value="InterPro"/>
</dbReference>
<dbReference type="eggNOG" id="ENOG50334N3">
    <property type="taxonomic scope" value="Bacteria"/>
</dbReference>
<dbReference type="Pfam" id="PF13958">
    <property type="entry name" value="ToxN_toxin"/>
    <property type="match status" value="1"/>
</dbReference>
<evidence type="ECO:0000256" key="1">
    <source>
        <dbReference type="SAM" id="Phobius"/>
    </source>
</evidence>
<dbReference type="EMBL" id="CP002160">
    <property type="protein sequence ID" value="ADL53490.1"/>
    <property type="molecule type" value="Genomic_DNA"/>
</dbReference>
<accession>D9SKR8</accession>
<gene>
    <name evidence="2" type="ordered locus">Clocel_3820</name>
</gene>
<dbReference type="GO" id="GO:0004521">
    <property type="term" value="F:RNA endonuclease activity"/>
    <property type="evidence" value="ECO:0007669"/>
    <property type="project" value="InterPro"/>
</dbReference>